<dbReference type="AlphaFoldDB" id="A0A8J3N8V9"/>
<dbReference type="Proteomes" id="UP000597444">
    <property type="component" value="Unassembled WGS sequence"/>
</dbReference>
<feature type="transmembrane region" description="Helical" evidence="1">
    <location>
        <begin position="274"/>
        <end position="293"/>
    </location>
</feature>
<organism evidence="2 3">
    <name type="scientific">Reticulibacter mediterranei</name>
    <dbReference type="NCBI Taxonomy" id="2778369"/>
    <lineage>
        <taxon>Bacteria</taxon>
        <taxon>Bacillati</taxon>
        <taxon>Chloroflexota</taxon>
        <taxon>Ktedonobacteria</taxon>
        <taxon>Ktedonobacterales</taxon>
        <taxon>Reticulibacteraceae</taxon>
        <taxon>Reticulibacter</taxon>
    </lineage>
</organism>
<protein>
    <submittedName>
        <fullName evidence="2">Uncharacterized protein</fullName>
    </submittedName>
</protein>
<feature type="transmembrane region" description="Helical" evidence="1">
    <location>
        <begin position="305"/>
        <end position="323"/>
    </location>
</feature>
<feature type="transmembrane region" description="Helical" evidence="1">
    <location>
        <begin position="63"/>
        <end position="85"/>
    </location>
</feature>
<feature type="transmembrane region" description="Helical" evidence="1">
    <location>
        <begin position="142"/>
        <end position="166"/>
    </location>
</feature>
<dbReference type="EMBL" id="BNJK01000002">
    <property type="protein sequence ID" value="GHP00104.1"/>
    <property type="molecule type" value="Genomic_DNA"/>
</dbReference>
<proteinExistence type="predicted"/>
<keyword evidence="1" id="KW-1133">Transmembrane helix</keyword>
<reference evidence="2" key="1">
    <citation type="submission" date="2020-10" db="EMBL/GenBank/DDBJ databases">
        <title>Taxonomic study of unclassified bacteria belonging to the class Ktedonobacteria.</title>
        <authorList>
            <person name="Yabe S."/>
            <person name="Wang C.M."/>
            <person name="Zheng Y."/>
            <person name="Sakai Y."/>
            <person name="Cavaletti L."/>
            <person name="Monciardini P."/>
            <person name="Donadio S."/>
        </authorList>
    </citation>
    <scope>NUCLEOTIDE SEQUENCE</scope>
    <source>
        <strain evidence="2">ID150040</strain>
    </source>
</reference>
<feature type="transmembrane region" description="Helical" evidence="1">
    <location>
        <begin position="32"/>
        <end position="51"/>
    </location>
</feature>
<gene>
    <name evidence="2" type="ORF">KSF_101510</name>
</gene>
<feature type="transmembrane region" description="Helical" evidence="1">
    <location>
        <begin position="105"/>
        <end position="130"/>
    </location>
</feature>
<keyword evidence="3" id="KW-1185">Reference proteome</keyword>
<dbReference type="RefSeq" id="WP_220210691.1">
    <property type="nucleotide sequence ID" value="NZ_BNJK01000002.1"/>
</dbReference>
<name>A0A8J3N8V9_9CHLR</name>
<sequence>MRRLLPALILVLMAPLVTELLSGSTPLGQPIVLAVLLPIYLPLYGAGALLIRELVCRSGRGWASILLLGAAYGFVEEGFGTQSLFHPTLYHAADWGARFLGINGVFAETVIVIHAVWSVAIPILLTDLLFPARRTMPYMGRFGLVVTGICYVLGVALLCLVARAFFAPGYEASPLLLSLTALVTLALVVVALALLPRKARQPVRENSAPHPWMVLLIIGIGGFIWHAMPFLWHIQPMFSRWPFVLVPMLSAAALLAGIAWQVNHWSQAHDWSDLHLLALVCGALACHTLTGLLSPDLTHTLTDRVALIVLALAMAGFLTWFAFRVRRRVARHDHPAKGFCQN</sequence>
<feature type="transmembrane region" description="Helical" evidence="1">
    <location>
        <begin position="172"/>
        <end position="194"/>
    </location>
</feature>
<evidence type="ECO:0000256" key="1">
    <source>
        <dbReference type="SAM" id="Phobius"/>
    </source>
</evidence>
<evidence type="ECO:0000313" key="3">
    <source>
        <dbReference type="Proteomes" id="UP000597444"/>
    </source>
</evidence>
<feature type="transmembrane region" description="Helical" evidence="1">
    <location>
        <begin position="214"/>
        <end position="235"/>
    </location>
</feature>
<comment type="caution">
    <text evidence="2">The sequence shown here is derived from an EMBL/GenBank/DDBJ whole genome shotgun (WGS) entry which is preliminary data.</text>
</comment>
<keyword evidence="1" id="KW-0472">Membrane</keyword>
<keyword evidence="1" id="KW-0812">Transmembrane</keyword>
<evidence type="ECO:0000313" key="2">
    <source>
        <dbReference type="EMBL" id="GHP00104.1"/>
    </source>
</evidence>
<accession>A0A8J3N8V9</accession>
<feature type="transmembrane region" description="Helical" evidence="1">
    <location>
        <begin position="241"/>
        <end position="262"/>
    </location>
</feature>